<comment type="similarity">
    <text evidence="1">Belongs to the FAM89 family.</text>
</comment>
<evidence type="ECO:0000313" key="2">
    <source>
        <dbReference type="EMBL" id="KOF87229.1"/>
    </source>
</evidence>
<dbReference type="KEGG" id="obi:106871418"/>
<dbReference type="STRING" id="37653.A0A0L8HDS8"/>
<accession>A0A0L8HDS8</accession>
<proteinExistence type="inferred from homology"/>
<gene>
    <name evidence="2" type="ORF">OCBIM_22017239mg</name>
</gene>
<evidence type="ECO:0000256" key="1">
    <source>
        <dbReference type="ARBA" id="ARBA00038125"/>
    </source>
</evidence>
<protein>
    <submittedName>
        <fullName evidence="2">Uncharacterized protein</fullName>
    </submittedName>
</protein>
<dbReference type="OrthoDB" id="1681166at2759"/>
<dbReference type="PANTHER" id="PTHR46949">
    <property type="entry name" value="LEUCINE REPEAT ADAPTER PROTEIN 25"/>
    <property type="match status" value="1"/>
</dbReference>
<dbReference type="OMA" id="QEYKVVM"/>
<organism evidence="2">
    <name type="scientific">Octopus bimaculoides</name>
    <name type="common">California two-spotted octopus</name>
    <dbReference type="NCBI Taxonomy" id="37653"/>
    <lineage>
        <taxon>Eukaryota</taxon>
        <taxon>Metazoa</taxon>
        <taxon>Spiralia</taxon>
        <taxon>Lophotrochozoa</taxon>
        <taxon>Mollusca</taxon>
        <taxon>Cephalopoda</taxon>
        <taxon>Coleoidea</taxon>
        <taxon>Octopodiformes</taxon>
        <taxon>Octopoda</taxon>
        <taxon>Incirrata</taxon>
        <taxon>Octopodidae</taxon>
        <taxon>Octopus</taxon>
    </lineage>
</organism>
<sequence>MDWNTNNRSTVSTQGLPPFPRCFSRLVDTDTMNNNNVTSYQQESERIPREKLENLCKEKILSHFDVSPEDNDLDQKHWRNSSFCKLNLALVRLRSEMRKKTRKKFQLNFCVIQHITPYSSKFKPLKACLRHLDLNLLCQLWSLSDAIQDYKFTLQDRHSESNSECSSTFCWTDSLASFDDFDSTDDHLADTCSIGRSDSFCGSTSSLWQQINELKEKAETDFTIGV</sequence>
<name>A0A0L8HDS8_OCTBM</name>
<dbReference type="PANTHER" id="PTHR46949:SF1">
    <property type="entry name" value="AT07979P2"/>
    <property type="match status" value="1"/>
</dbReference>
<reference evidence="2" key="1">
    <citation type="submission" date="2015-07" db="EMBL/GenBank/DDBJ databases">
        <title>MeaNS - Measles Nucleotide Surveillance Program.</title>
        <authorList>
            <person name="Tran T."/>
            <person name="Druce J."/>
        </authorList>
    </citation>
    <scope>NUCLEOTIDE SEQUENCE</scope>
    <source>
        <strain evidence="2">UCB-OBI-ISO-001</strain>
        <tissue evidence="2">Gonad</tissue>
    </source>
</reference>
<dbReference type="EMBL" id="KQ418469">
    <property type="protein sequence ID" value="KOF87229.1"/>
    <property type="molecule type" value="Genomic_DNA"/>
</dbReference>
<dbReference type="AlphaFoldDB" id="A0A0L8HDS8"/>